<evidence type="ECO:0000313" key="2">
    <source>
        <dbReference type="EMBL" id="KIL37721.1"/>
    </source>
</evidence>
<dbReference type="EMBL" id="JXAL01000001">
    <property type="protein sequence ID" value="KIL37721.1"/>
    <property type="molecule type" value="Genomic_DNA"/>
</dbReference>
<reference evidence="2 3" key="1">
    <citation type="submission" date="2014-12" db="EMBL/GenBank/DDBJ databases">
        <title>Draft genome sequence of Cohnella kolymensis strain B-2846.</title>
        <authorList>
            <person name="Karlyshev A.V."/>
            <person name="Kudryashova E.B."/>
        </authorList>
    </citation>
    <scope>NUCLEOTIDE SEQUENCE [LARGE SCALE GENOMIC DNA]</scope>
    <source>
        <strain evidence="2 3">VKM B-2846</strain>
    </source>
</reference>
<dbReference type="Gene3D" id="3.40.190.10">
    <property type="entry name" value="Periplasmic binding protein-like II"/>
    <property type="match status" value="2"/>
</dbReference>
<dbReference type="Pfam" id="PF13416">
    <property type="entry name" value="SBP_bac_8"/>
    <property type="match status" value="1"/>
</dbReference>
<proteinExistence type="predicted"/>
<keyword evidence="3" id="KW-1185">Reference proteome</keyword>
<dbReference type="InterPro" id="IPR006059">
    <property type="entry name" value="SBP"/>
</dbReference>
<keyword evidence="1" id="KW-0732">Signal</keyword>
<evidence type="ECO:0000256" key="1">
    <source>
        <dbReference type="ARBA" id="ARBA00022729"/>
    </source>
</evidence>
<comment type="caution">
    <text evidence="2">The sequence shown here is derived from an EMBL/GenBank/DDBJ whole genome shotgun (WGS) entry which is preliminary data.</text>
</comment>
<name>A0ABR5A9I1_9BACL</name>
<gene>
    <name evidence="2" type="ORF">SD71_00985</name>
</gene>
<accession>A0ABR5A9I1</accession>
<dbReference type="Proteomes" id="UP000054526">
    <property type="component" value="Unassembled WGS sequence"/>
</dbReference>
<dbReference type="SUPFAM" id="SSF53850">
    <property type="entry name" value="Periplasmic binding protein-like II"/>
    <property type="match status" value="1"/>
</dbReference>
<dbReference type="PANTHER" id="PTHR30006">
    <property type="entry name" value="THIAMINE-BINDING PERIPLASMIC PROTEIN-RELATED"/>
    <property type="match status" value="1"/>
</dbReference>
<protein>
    <submittedName>
        <fullName evidence="2">ABC transporter substrate-binding protein</fullName>
    </submittedName>
</protein>
<organism evidence="2 3">
    <name type="scientific">Cohnella kolymensis</name>
    <dbReference type="NCBI Taxonomy" id="1590652"/>
    <lineage>
        <taxon>Bacteria</taxon>
        <taxon>Bacillati</taxon>
        <taxon>Bacillota</taxon>
        <taxon>Bacilli</taxon>
        <taxon>Bacillales</taxon>
        <taxon>Paenibacillaceae</taxon>
        <taxon>Cohnella</taxon>
    </lineage>
</organism>
<sequence length="349" mass="39128">MAASLMLWGCSSQGTSTSAAEPSQGATTIAELAANEGKDRLQILTDGAQKEKTLIVYTSRTNEDIERIKAGFEKKYGITVTVWRAGSDVVLQKVITEAKAGRNEFDMVDISGTELEALHQEGLLQAVKSPYHADLIPQALPEHREWVTTSLNLFVQTYNTNLVKKEDLPKKYEDLLDPKWKGRLGIELEDSDYFSIIVKKMGEEKGLKFWRDLVAANGLDVRKGHTLITNLVRSGEIPLGLTVYNFTAEQYKKEGSPLDWFVIDPAVARPNGIGVSKKAPHPYASLLFYDYMLNEGQQEMANLSFIPSSTKVESPYSKIKIEVIDPAVLLKERNKWADLYDEIIIKREK</sequence>
<evidence type="ECO:0000313" key="3">
    <source>
        <dbReference type="Proteomes" id="UP000054526"/>
    </source>
</evidence>